<gene>
    <name evidence="3" type="ORF">J3D65DRAFT_237765</name>
</gene>
<organism evidence="3 4">
    <name type="scientific">Phyllosticta citribraziliensis</name>
    <dbReference type="NCBI Taxonomy" id="989973"/>
    <lineage>
        <taxon>Eukaryota</taxon>
        <taxon>Fungi</taxon>
        <taxon>Dikarya</taxon>
        <taxon>Ascomycota</taxon>
        <taxon>Pezizomycotina</taxon>
        <taxon>Dothideomycetes</taxon>
        <taxon>Dothideomycetes incertae sedis</taxon>
        <taxon>Botryosphaeriales</taxon>
        <taxon>Phyllostictaceae</taxon>
        <taxon>Phyllosticta</taxon>
    </lineage>
</organism>
<sequence length="160" mass="17919">MTRLSLLLLLLLLLLSCFVALCAAGPFANLLHPLRSGRTTLLLLLYDLLLCFSFSQAPFRLPVCLVHRRAAPGSVWFGLIFGRSGFPPAVSSYHAVLFAPHLIHLFGASSIPSPVWRLRGLALHWRLFPILLWSFSCYTSLFVCCSIRKVLDIFFFNTAP</sequence>
<evidence type="ECO:0000313" key="4">
    <source>
        <dbReference type="Proteomes" id="UP001360953"/>
    </source>
</evidence>
<comment type="caution">
    <text evidence="3">The sequence shown here is derived from an EMBL/GenBank/DDBJ whole genome shotgun (WGS) entry which is preliminary data.</text>
</comment>
<feature type="signal peptide" evidence="2">
    <location>
        <begin position="1"/>
        <end position="24"/>
    </location>
</feature>
<dbReference type="PROSITE" id="PS51257">
    <property type="entry name" value="PROKAR_LIPOPROTEIN"/>
    <property type="match status" value="1"/>
</dbReference>
<feature type="transmembrane region" description="Helical" evidence="1">
    <location>
        <begin position="40"/>
        <end position="59"/>
    </location>
</feature>
<keyword evidence="1" id="KW-0472">Membrane</keyword>
<evidence type="ECO:0000313" key="3">
    <source>
        <dbReference type="EMBL" id="KAK7540510.1"/>
    </source>
</evidence>
<keyword evidence="2" id="KW-0732">Signal</keyword>
<keyword evidence="1" id="KW-0812">Transmembrane</keyword>
<reference evidence="3 4" key="1">
    <citation type="submission" date="2024-04" db="EMBL/GenBank/DDBJ databases">
        <title>Phyllosticta paracitricarpa is synonymous to the EU quarantine fungus P. citricarpa based on phylogenomic analyses.</title>
        <authorList>
            <consortium name="Lawrence Berkeley National Laboratory"/>
            <person name="Van ingen-buijs V.A."/>
            <person name="Van westerhoven A.C."/>
            <person name="Haridas S."/>
            <person name="Skiadas P."/>
            <person name="Martin F."/>
            <person name="Groenewald J.Z."/>
            <person name="Crous P.W."/>
            <person name="Seidl M.F."/>
        </authorList>
    </citation>
    <scope>NUCLEOTIDE SEQUENCE [LARGE SCALE GENOMIC DNA]</scope>
    <source>
        <strain evidence="3 4">CPC 17464</strain>
    </source>
</reference>
<dbReference type="RefSeq" id="XP_066657441.1">
    <property type="nucleotide sequence ID" value="XM_066794731.1"/>
</dbReference>
<feature type="transmembrane region" description="Helical" evidence="1">
    <location>
        <begin position="127"/>
        <end position="151"/>
    </location>
</feature>
<dbReference type="Proteomes" id="UP001360953">
    <property type="component" value="Unassembled WGS sequence"/>
</dbReference>
<feature type="chain" id="PRO_5046778324" description="Secreted peptide" evidence="2">
    <location>
        <begin position="25"/>
        <end position="160"/>
    </location>
</feature>
<dbReference type="EMBL" id="JBBPEH010000003">
    <property type="protein sequence ID" value="KAK7540510.1"/>
    <property type="molecule type" value="Genomic_DNA"/>
</dbReference>
<keyword evidence="4" id="KW-1185">Reference proteome</keyword>
<keyword evidence="1" id="KW-1133">Transmembrane helix</keyword>
<evidence type="ECO:0000256" key="1">
    <source>
        <dbReference type="SAM" id="Phobius"/>
    </source>
</evidence>
<proteinExistence type="predicted"/>
<evidence type="ECO:0000256" key="2">
    <source>
        <dbReference type="SAM" id="SignalP"/>
    </source>
</evidence>
<dbReference type="GeneID" id="92027637"/>
<protein>
    <recommendedName>
        <fullName evidence="5">Secreted peptide</fullName>
    </recommendedName>
</protein>
<evidence type="ECO:0008006" key="5">
    <source>
        <dbReference type="Google" id="ProtNLM"/>
    </source>
</evidence>
<accession>A0ABR1M170</accession>
<name>A0ABR1M170_9PEZI</name>